<feature type="repeat" description="HEAT" evidence="2">
    <location>
        <begin position="248"/>
        <end position="286"/>
    </location>
</feature>
<evidence type="ECO:0000256" key="1">
    <source>
        <dbReference type="ARBA" id="ARBA00034736"/>
    </source>
</evidence>
<dbReference type="GeneID" id="68357620"/>
<dbReference type="PANTHER" id="PTHR32226">
    <property type="entry name" value="TELO2-INTERACTING PROTEIN 2"/>
    <property type="match status" value="1"/>
</dbReference>
<dbReference type="PANTHER" id="PTHR32226:SF2">
    <property type="entry name" value="TELO2-INTERACTING PROTEIN 2"/>
    <property type="match status" value="1"/>
</dbReference>
<dbReference type="Pfam" id="PF10521">
    <property type="entry name" value="Tti2"/>
    <property type="match status" value="1"/>
</dbReference>
<proteinExistence type="inferred from homology"/>
<organism evidence="4 5">
    <name type="scientific">Hirsutella rhossiliensis</name>
    <dbReference type="NCBI Taxonomy" id="111463"/>
    <lineage>
        <taxon>Eukaryota</taxon>
        <taxon>Fungi</taxon>
        <taxon>Dikarya</taxon>
        <taxon>Ascomycota</taxon>
        <taxon>Pezizomycotina</taxon>
        <taxon>Sordariomycetes</taxon>
        <taxon>Hypocreomycetidae</taxon>
        <taxon>Hypocreales</taxon>
        <taxon>Ophiocordycipitaceae</taxon>
        <taxon>Hirsutella</taxon>
    </lineage>
</organism>
<dbReference type="OrthoDB" id="6417021at2759"/>
<evidence type="ECO:0000313" key="4">
    <source>
        <dbReference type="EMBL" id="KAH0960336.1"/>
    </source>
</evidence>
<dbReference type="Proteomes" id="UP000824596">
    <property type="component" value="Unassembled WGS sequence"/>
</dbReference>
<dbReference type="EMBL" id="JAIZPD010000010">
    <property type="protein sequence ID" value="KAH0960336.1"/>
    <property type="molecule type" value="Genomic_DNA"/>
</dbReference>
<comment type="similarity">
    <text evidence="1">Belongs to the TTI2 family.</text>
</comment>
<dbReference type="SUPFAM" id="SSF48371">
    <property type="entry name" value="ARM repeat"/>
    <property type="match status" value="1"/>
</dbReference>
<dbReference type="InterPro" id="IPR016024">
    <property type="entry name" value="ARM-type_fold"/>
</dbReference>
<dbReference type="InterPro" id="IPR018870">
    <property type="entry name" value="Tti2"/>
</dbReference>
<protein>
    <submittedName>
        <fullName evidence="4">Tti2 family domain-containing protein</fullName>
    </submittedName>
</protein>
<evidence type="ECO:0000256" key="3">
    <source>
        <dbReference type="SAM" id="MobiDB-lite"/>
    </source>
</evidence>
<keyword evidence="5" id="KW-1185">Reference proteome</keyword>
<reference evidence="4" key="1">
    <citation type="submission" date="2021-09" db="EMBL/GenBank/DDBJ databases">
        <title>A high-quality genome of the endoparasitic fungus Hirsutella rhossiliensis with a comparison of Hirsutella genomes reveals transposable elements contributing to genome size variation.</title>
        <authorList>
            <person name="Lin R."/>
            <person name="Jiao Y."/>
            <person name="Sun X."/>
            <person name="Ling J."/>
            <person name="Xie B."/>
            <person name="Cheng X."/>
        </authorList>
    </citation>
    <scope>NUCLEOTIDE SEQUENCE</scope>
    <source>
        <strain evidence="4">HR02</strain>
    </source>
</reference>
<name>A0A9P8SGV1_9HYPO</name>
<accession>A0A9P8SGV1</accession>
<comment type="caution">
    <text evidence="4">The sequence shown here is derived from an EMBL/GenBank/DDBJ whole genome shotgun (WGS) entry which is preliminary data.</text>
</comment>
<dbReference type="RefSeq" id="XP_044717849.1">
    <property type="nucleotide sequence ID" value="XM_044866962.1"/>
</dbReference>
<evidence type="ECO:0000313" key="5">
    <source>
        <dbReference type="Proteomes" id="UP000824596"/>
    </source>
</evidence>
<gene>
    <name evidence="4" type="ORF">HRG_08491</name>
</gene>
<dbReference type="GO" id="GO:0005829">
    <property type="term" value="C:cytosol"/>
    <property type="evidence" value="ECO:0007669"/>
    <property type="project" value="TreeGrafter"/>
</dbReference>
<sequence>MLELALSPTNSERLHRLVQEAPPSPGRGGEEAPKGARRLCFTEAAKGLSRAADERSRHDAVLQLVATLLPQPPCLHQESEQAADALSLVRALLDIARPLGQATDNRYATHALVAELVLAALELLSRSGLDSLDDQALVLIVAYTDVHDPWTTQPSACLATGLVAPRLSNGKLIPFIVGPVLQAYIRPIFSQSGGTVLRSGRPVQTRDAHQSSLERPRWKEQDPFVVSVFRWAVDNADTPLIAGNWPLFLPVLLTLIEDPEVSVRENGLEILIKFLQMCPPEMLLPTGLGALFEDAIFPSLLSLPSSVEAQNCITTLCLAYDVLLQLARADREPRHQRKRRLLDRLIRDGILAGHLNTSTHAVVIETLMHYVATAVDRLGIFATKHLEILLQNIDSIMTDPFAANASGRAYGTGSSHYYNMLGELAQSGGNSRNARNG</sequence>
<dbReference type="PROSITE" id="PS50077">
    <property type="entry name" value="HEAT_REPEAT"/>
    <property type="match status" value="1"/>
</dbReference>
<dbReference type="AlphaFoldDB" id="A0A9P8SGV1"/>
<feature type="region of interest" description="Disordered" evidence="3">
    <location>
        <begin position="17"/>
        <end position="36"/>
    </location>
</feature>
<dbReference type="GO" id="GO:0005634">
    <property type="term" value="C:nucleus"/>
    <property type="evidence" value="ECO:0007669"/>
    <property type="project" value="TreeGrafter"/>
</dbReference>
<evidence type="ECO:0000256" key="2">
    <source>
        <dbReference type="PROSITE-ProRule" id="PRU00103"/>
    </source>
</evidence>
<dbReference type="GO" id="GO:0110078">
    <property type="term" value="C:TTT Hsp90 cochaperone complex"/>
    <property type="evidence" value="ECO:0007669"/>
    <property type="project" value="InterPro"/>
</dbReference>
<dbReference type="InterPro" id="IPR021133">
    <property type="entry name" value="HEAT_type_2"/>
</dbReference>